<organism evidence="9 10">
    <name type="scientific">Gottfriedia endophytica</name>
    <dbReference type="NCBI Taxonomy" id="2820819"/>
    <lineage>
        <taxon>Bacteria</taxon>
        <taxon>Bacillati</taxon>
        <taxon>Bacillota</taxon>
        <taxon>Bacilli</taxon>
        <taxon>Bacillales</taxon>
        <taxon>Bacillaceae</taxon>
        <taxon>Gottfriedia</taxon>
    </lineage>
</organism>
<feature type="transmembrane region" description="Helical" evidence="7">
    <location>
        <begin position="7"/>
        <end position="25"/>
    </location>
</feature>
<dbReference type="GO" id="GO:0005886">
    <property type="term" value="C:plasma membrane"/>
    <property type="evidence" value="ECO:0007669"/>
    <property type="project" value="UniProtKB-SubCell"/>
</dbReference>
<evidence type="ECO:0000256" key="5">
    <source>
        <dbReference type="ARBA" id="ARBA00022989"/>
    </source>
</evidence>
<protein>
    <submittedName>
        <fullName evidence="9">DMT family transporter</fullName>
    </submittedName>
</protein>
<keyword evidence="3" id="KW-1003">Cell membrane</keyword>
<name>A0A940NEE7_9BACI</name>
<accession>A0A940NEE7</accession>
<evidence type="ECO:0000256" key="3">
    <source>
        <dbReference type="ARBA" id="ARBA00022475"/>
    </source>
</evidence>
<evidence type="ECO:0000256" key="4">
    <source>
        <dbReference type="ARBA" id="ARBA00022692"/>
    </source>
</evidence>
<evidence type="ECO:0000313" key="10">
    <source>
        <dbReference type="Proteomes" id="UP000682134"/>
    </source>
</evidence>
<dbReference type="InterPro" id="IPR000620">
    <property type="entry name" value="EamA_dom"/>
</dbReference>
<dbReference type="EMBL" id="JAGIYQ010000001">
    <property type="protein sequence ID" value="MBP0723969.1"/>
    <property type="molecule type" value="Genomic_DNA"/>
</dbReference>
<proteinExistence type="inferred from homology"/>
<dbReference type="SUPFAM" id="SSF103481">
    <property type="entry name" value="Multidrug resistance efflux transporter EmrE"/>
    <property type="match status" value="2"/>
</dbReference>
<evidence type="ECO:0000313" key="9">
    <source>
        <dbReference type="EMBL" id="MBP0723969.1"/>
    </source>
</evidence>
<dbReference type="Pfam" id="PF00892">
    <property type="entry name" value="EamA"/>
    <property type="match status" value="2"/>
</dbReference>
<dbReference type="PANTHER" id="PTHR32322">
    <property type="entry name" value="INNER MEMBRANE TRANSPORTER"/>
    <property type="match status" value="1"/>
</dbReference>
<keyword evidence="6 7" id="KW-0472">Membrane</keyword>
<comment type="similarity">
    <text evidence="2">Belongs to the EamA transporter family.</text>
</comment>
<sequence>MLQNKKAYLAALLYTCIIGFSFLFVKLSLTVASPLDTLAHRFTISLLVAILLILFKKIRLNITFKDIVVILPIAVLYPALFFSFQVFGLVYTSSSEAGIIQATIPIFTLVLATFFLKEHTTKWQKISIVISVAGVIYIFVMKDLNVEGANIKGVLLILLSALSSAGYNVLARKLTKRYQIFELTFIMTIIGCVVFNSMAITNHITNHTLSRYFLPFTNEKFLVAILYLGILSSLCTSFLSNYALSKIEASKMSVFSNLATLITMIAGVIFLHEKLHYFHVVGAIIIVIGIIGTNFSGNIKNMSHSKVKNNAG</sequence>
<comment type="subcellular location">
    <subcellularLocation>
        <location evidence="1">Cell membrane</location>
        <topology evidence="1">Multi-pass membrane protein</topology>
    </subcellularLocation>
</comment>
<feature type="transmembrane region" description="Helical" evidence="7">
    <location>
        <begin position="67"/>
        <end position="91"/>
    </location>
</feature>
<keyword evidence="10" id="KW-1185">Reference proteome</keyword>
<dbReference type="InterPro" id="IPR037185">
    <property type="entry name" value="EmrE-like"/>
</dbReference>
<evidence type="ECO:0000256" key="2">
    <source>
        <dbReference type="ARBA" id="ARBA00007362"/>
    </source>
</evidence>
<gene>
    <name evidence="9" type="ORF">J5Y03_02080</name>
</gene>
<feature type="transmembrane region" description="Helical" evidence="7">
    <location>
        <begin position="37"/>
        <end position="55"/>
    </location>
</feature>
<evidence type="ECO:0000259" key="8">
    <source>
        <dbReference type="Pfam" id="PF00892"/>
    </source>
</evidence>
<dbReference type="Proteomes" id="UP000682134">
    <property type="component" value="Unassembled WGS sequence"/>
</dbReference>
<feature type="domain" description="EamA" evidence="8">
    <location>
        <begin position="152"/>
        <end position="294"/>
    </location>
</feature>
<keyword evidence="5 7" id="KW-1133">Transmembrane helix</keyword>
<feature type="transmembrane region" description="Helical" evidence="7">
    <location>
        <begin position="97"/>
        <end position="116"/>
    </location>
</feature>
<feature type="transmembrane region" description="Helical" evidence="7">
    <location>
        <begin position="254"/>
        <end position="271"/>
    </location>
</feature>
<dbReference type="PANTHER" id="PTHR32322:SF18">
    <property type="entry name" value="S-ADENOSYLMETHIONINE_S-ADENOSYLHOMOCYSTEINE TRANSPORTER"/>
    <property type="match status" value="1"/>
</dbReference>
<dbReference type="Gene3D" id="1.10.3730.20">
    <property type="match status" value="1"/>
</dbReference>
<dbReference type="AlphaFoldDB" id="A0A940NEE7"/>
<evidence type="ECO:0000256" key="7">
    <source>
        <dbReference type="SAM" id="Phobius"/>
    </source>
</evidence>
<comment type="caution">
    <text evidence="9">The sequence shown here is derived from an EMBL/GenBank/DDBJ whole genome shotgun (WGS) entry which is preliminary data.</text>
</comment>
<feature type="transmembrane region" description="Helical" evidence="7">
    <location>
        <begin position="123"/>
        <end position="141"/>
    </location>
</feature>
<feature type="transmembrane region" description="Helical" evidence="7">
    <location>
        <begin position="183"/>
        <end position="201"/>
    </location>
</feature>
<evidence type="ECO:0000256" key="1">
    <source>
        <dbReference type="ARBA" id="ARBA00004651"/>
    </source>
</evidence>
<reference evidence="9" key="1">
    <citation type="submission" date="2021-04" db="EMBL/GenBank/DDBJ databases">
        <title>Genome seq and assembly of Bacillus sp.</title>
        <authorList>
            <person name="Chhetri G."/>
        </authorList>
    </citation>
    <scope>NUCLEOTIDE SEQUENCE</scope>
    <source>
        <strain evidence="9">RG28</strain>
    </source>
</reference>
<keyword evidence="4 7" id="KW-0812">Transmembrane</keyword>
<dbReference type="InterPro" id="IPR050638">
    <property type="entry name" value="AA-Vitamin_Transporters"/>
</dbReference>
<feature type="transmembrane region" description="Helical" evidence="7">
    <location>
        <begin position="221"/>
        <end position="242"/>
    </location>
</feature>
<dbReference type="RefSeq" id="WP_209401931.1">
    <property type="nucleotide sequence ID" value="NZ_JAGIYQ010000001.1"/>
</dbReference>
<evidence type="ECO:0000256" key="6">
    <source>
        <dbReference type="ARBA" id="ARBA00023136"/>
    </source>
</evidence>
<feature type="transmembrane region" description="Helical" evidence="7">
    <location>
        <begin position="277"/>
        <end position="296"/>
    </location>
</feature>
<feature type="domain" description="EamA" evidence="8">
    <location>
        <begin position="6"/>
        <end position="139"/>
    </location>
</feature>
<feature type="transmembrane region" description="Helical" evidence="7">
    <location>
        <begin position="153"/>
        <end position="171"/>
    </location>
</feature>